<dbReference type="STRING" id="1561.NPD11_1154"/>
<sequence length="190" mass="21575">MKKIALFIFEGMADYQITFVSHLISSSGAYELVTISYDKNPVKGVSGITYMPDIVLEDVEYEDFEGIIIPGGWNGDYRNELGNLILYFKDNNKLVAGICGAGTIYLAKAGALENVTYTTPIKKWTDKYKETFGEEDPFNRENYVKAHVAKDLNVITAKGNSFIDFSMEICDFLNLFENKKEKETFREMFS</sequence>
<dbReference type="AlphaFoldDB" id="A0A0A7FYL8"/>
<protein>
    <submittedName>
        <fullName evidence="2">DJ-1/PfpI family protein</fullName>
    </submittedName>
</protein>
<evidence type="ECO:0000313" key="3">
    <source>
        <dbReference type="Proteomes" id="UP000030635"/>
    </source>
</evidence>
<gene>
    <name evidence="2" type="ORF">U729_1862</name>
</gene>
<dbReference type="RefSeq" id="WP_039314036.1">
    <property type="nucleotide sequence ID" value="NZ_CP006905.1"/>
</dbReference>
<dbReference type="SUPFAM" id="SSF52317">
    <property type="entry name" value="Class I glutamine amidotransferase-like"/>
    <property type="match status" value="1"/>
</dbReference>
<dbReference type="OrthoDB" id="6003696at2"/>
<dbReference type="KEGG" id="cbv:U729_1862"/>
<name>A0A0A7FYL8_9CLOT</name>
<proteinExistence type="predicted"/>
<feature type="domain" description="DJ-1/PfpI" evidence="1">
    <location>
        <begin position="2"/>
        <end position="169"/>
    </location>
</feature>
<dbReference type="Gene3D" id="3.40.50.880">
    <property type="match status" value="1"/>
</dbReference>
<evidence type="ECO:0000313" key="2">
    <source>
        <dbReference type="EMBL" id="AIY84697.1"/>
    </source>
</evidence>
<dbReference type="HOGENOM" id="CLU_000445_44_5_9"/>
<keyword evidence="3" id="KW-1185">Reference proteome</keyword>
<dbReference type="Pfam" id="PF01965">
    <property type="entry name" value="DJ-1_PfpI"/>
    <property type="match status" value="1"/>
</dbReference>
<dbReference type="EMBL" id="CP006905">
    <property type="protein sequence ID" value="AIY84697.1"/>
    <property type="molecule type" value="Genomic_DNA"/>
</dbReference>
<accession>A0A0A7FYL8</accession>
<organism evidence="2 3">
    <name type="scientific">Clostridium baratii str. Sullivan</name>
    <dbReference type="NCBI Taxonomy" id="1415775"/>
    <lineage>
        <taxon>Bacteria</taxon>
        <taxon>Bacillati</taxon>
        <taxon>Bacillota</taxon>
        <taxon>Clostridia</taxon>
        <taxon>Eubacteriales</taxon>
        <taxon>Clostridiaceae</taxon>
        <taxon>Clostridium</taxon>
    </lineage>
</organism>
<evidence type="ECO:0000259" key="1">
    <source>
        <dbReference type="Pfam" id="PF01965"/>
    </source>
</evidence>
<dbReference type="eggNOG" id="COG0693">
    <property type="taxonomic scope" value="Bacteria"/>
</dbReference>
<reference evidence="2 3" key="1">
    <citation type="journal article" date="2015" name="Infect. Genet. Evol.">
        <title>Genomic sequences of six botulinum neurotoxin-producing strains representing three clostridial species illustrate the mobility and diversity of botulinum neurotoxin genes.</title>
        <authorList>
            <person name="Smith T.J."/>
            <person name="Hill K.K."/>
            <person name="Xie G."/>
            <person name="Foley B.T."/>
            <person name="Williamson C.H."/>
            <person name="Foster J.T."/>
            <person name="Johnson S.L."/>
            <person name="Chertkov O."/>
            <person name="Teshima H."/>
            <person name="Gibbons H.S."/>
            <person name="Johnsky L.A."/>
            <person name="Karavis M.A."/>
            <person name="Smith L.A."/>
        </authorList>
    </citation>
    <scope>NUCLEOTIDE SEQUENCE [LARGE SCALE GENOMIC DNA]</scope>
    <source>
        <strain evidence="2">Sullivan</strain>
    </source>
</reference>
<dbReference type="GO" id="GO:0005737">
    <property type="term" value="C:cytoplasm"/>
    <property type="evidence" value="ECO:0007669"/>
    <property type="project" value="TreeGrafter"/>
</dbReference>
<dbReference type="InterPro" id="IPR029062">
    <property type="entry name" value="Class_I_gatase-like"/>
</dbReference>
<dbReference type="PANTHER" id="PTHR48094:SF12">
    <property type="entry name" value="PARKINSON DISEASE PROTEIN 7 HOMOLOG"/>
    <property type="match status" value="1"/>
</dbReference>
<dbReference type="PANTHER" id="PTHR48094">
    <property type="entry name" value="PROTEIN/NUCLEIC ACID DEGLYCASE DJ-1-RELATED"/>
    <property type="match status" value="1"/>
</dbReference>
<dbReference type="InterPro" id="IPR002818">
    <property type="entry name" value="DJ-1/PfpI"/>
</dbReference>
<dbReference type="Proteomes" id="UP000030635">
    <property type="component" value="Chromosome"/>
</dbReference>
<dbReference type="InterPro" id="IPR050325">
    <property type="entry name" value="Prot/Nucl_acid_deglycase"/>
</dbReference>